<name>A0A2D4P2A7_MICSU</name>
<proteinExistence type="predicted"/>
<reference evidence="1" key="2">
    <citation type="submission" date="2017-11" db="EMBL/GenBank/DDBJ databases">
        <title>Coralsnake Venomics: Analyses of Venom Gland Transcriptomes and Proteomes of Six Brazilian Taxa.</title>
        <authorList>
            <person name="Aird S.D."/>
            <person name="Jorge da Silva N."/>
            <person name="Qiu L."/>
            <person name="Villar-Briones A."/>
            <person name="Aparecida-Saddi V."/>
            <person name="Campos-Telles M.P."/>
            <person name="Grau M."/>
            <person name="Mikheyev A.S."/>
        </authorList>
    </citation>
    <scope>NUCLEOTIDE SEQUENCE</scope>
    <source>
        <tissue evidence="1">Venom_gland</tissue>
    </source>
</reference>
<reference evidence="1" key="1">
    <citation type="submission" date="2017-07" db="EMBL/GenBank/DDBJ databases">
        <authorList>
            <person name="Mikheyev A."/>
            <person name="Grau M."/>
        </authorList>
    </citation>
    <scope>NUCLEOTIDE SEQUENCE</scope>
    <source>
        <tissue evidence="1">Venom_gland</tissue>
    </source>
</reference>
<evidence type="ECO:0000313" key="1">
    <source>
        <dbReference type="EMBL" id="LAB51366.1"/>
    </source>
</evidence>
<accession>A0A2D4P2A7</accession>
<dbReference type="AlphaFoldDB" id="A0A2D4P2A7"/>
<protein>
    <submittedName>
        <fullName evidence="1">Uncharacterized protein</fullName>
    </submittedName>
</protein>
<dbReference type="EMBL" id="IACN01035963">
    <property type="protein sequence ID" value="LAB51366.1"/>
    <property type="molecule type" value="Transcribed_RNA"/>
</dbReference>
<sequence length="102" mass="11634">MLQMIIHQSYPTHKQTIWVEKHNSKINVFLGNHHIKIQNRPAAILDTFNVNILLGNIFRPFTRSSAAFFTGQYKLKTYTSAKISLGSILLSYSPSMNILSLL</sequence>
<organism evidence="1">
    <name type="scientific">Micrurus surinamensis</name>
    <name type="common">Surinam coral snake</name>
    <dbReference type="NCBI Taxonomy" id="129470"/>
    <lineage>
        <taxon>Eukaryota</taxon>
        <taxon>Metazoa</taxon>
        <taxon>Chordata</taxon>
        <taxon>Craniata</taxon>
        <taxon>Vertebrata</taxon>
        <taxon>Euteleostomi</taxon>
        <taxon>Lepidosauria</taxon>
        <taxon>Squamata</taxon>
        <taxon>Bifurcata</taxon>
        <taxon>Unidentata</taxon>
        <taxon>Episquamata</taxon>
        <taxon>Toxicofera</taxon>
        <taxon>Serpentes</taxon>
        <taxon>Colubroidea</taxon>
        <taxon>Elapidae</taxon>
        <taxon>Elapinae</taxon>
        <taxon>Micrurus</taxon>
    </lineage>
</organism>